<accession>A0A5M9WLU7</accession>
<evidence type="ECO:0000313" key="1">
    <source>
        <dbReference type="EMBL" id="KAA8782541.1"/>
    </source>
</evidence>
<dbReference type="Proteomes" id="UP000323664">
    <property type="component" value="Unassembled WGS sequence"/>
</dbReference>
<name>A0A5M9WLU7_PAEAM</name>
<dbReference type="OrthoDB" id="2628479at2"/>
<protein>
    <submittedName>
        <fullName evidence="1">Uncharacterized protein</fullName>
    </submittedName>
</protein>
<gene>
    <name evidence="1" type="ORF">EC604_01595</name>
</gene>
<organism evidence="1 2">
    <name type="scientific">Paenibacillus amylolyticus</name>
    <dbReference type="NCBI Taxonomy" id="1451"/>
    <lineage>
        <taxon>Bacteria</taxon>
        <taxon>Bacillati</taxon>
        <taxon>Bacillota</taxon>
        <taxon>Bacilli</taxon>
        <taxon>Bacillales</taxon>
        <taxon>Paenibacillaceae</taxon>
        <taxon>Paenibacillus</taxon>
    </lineage>
</organism>
<proteinExistence type="predicted"/>
<reference evidence="1 2" key="1">
    <citation type="journal article" date="2019" name="J. Ind. Microbiol. Biotechnol.">
        <title>Paenibacillus amylolyticus 27C64 has a diverse set of carbohydrate-active enzymes and complete pectin deconstruction system.</title>
        <authorList>
            <person name="Keggi C."/>
            <person name="Doran-Peterson J."/>
        </authorList>
    </citation>
    <scope>NUCLEOTIDE SEQUENCE [LARGE SCALE GENOMIC DNA]</scope>
    <source>
        <strain evidence="1 2">27C64</strain>
    </source>
</reference>
<evidence type="ECO:0000313" key="2">
    <source>
        <dbReference type="Proteomes" id="UP000323664"/>
    </source>
</evidence>
<sequence length="73" mass="8499">MDKDVRGQHWHFSHGGTLWGLMCDFRDYILGDDDPNHNNGYGGLYSPHWGYPEEDMELIRTYAIAIGYLKPRV</sequence>
<comment type="caution">
    <text evidence="1">The sequence shown here is derived from an EMBL/GenBank/DDBJ whole genome shotgun (WGS) entry which is preliminary data.</text>
</comment>
<dbReference type="EMBL" id="RIAS01000001">
    <property type="protein sequence ID" value="KAA8782541.1"/>
    <property type="molecule type" value="Genomic_DNA"/>
</dbReference>
<dbReference type="AlphaFoldDB" id="A0A5M9WLU7"/>